<feature type="transmembrane region" description="Helical" evidence="5">
    <location>
        <begin position="81"/>
        <end position="104"/>
    </location>
</feature>
<dbReference type="Proteomes" id="UP000515960">
    <property type="component" value="Chromosome"/>
</dbReference>
<evidence type="ECO:0000256" key="5">
    <source>
        <dbReference type="SAM" id="Phobius"/>
    </source>
</evidence>
<keyword evidence="4 5" id="KW-0472">Membrane</keyword>
<dbReference type="AlphaFoldDB" id="A0A7G9B512"/>
<feature type="transmembrane region" description="Helical" evidence="5">
    <location>
        <begin position="145"/>
        <end position="167"/>
    </location>
</feature>
<keyword evidence="3 5" id="KW-1133">Transmembrane helix</keyword>
<feature type="transmembrane region" description="Helical" evidence="5">
    <location>
        <begin position="276"/>
        <end position="302"/>
    </location>
</feature>
<organism evidence="6 7">
    <name type="scientific">Oscillibacter hominis</name>
    <dbReference type="NCBI Taxonomy" id="2763056"/>
    <lineage>
        <taxon>Bacteria</taxon>
        <taxon>Bacillati</taxon>
        <taxon>Bacillota</taxon>
        <taxon>Clostridia</taxon>
        <taxon>Eubacteriales</taxon>
        <taxon>Oscillospiraceae</taxon>
        <taxon>Oscillibacter</taxon>
    </lineage>
</organism>
<evidence type="ECO:0000313" key="7">
    <source>
        <dbReference type="Proteomes" id="UP000515960"/>
    </source>
</evidence>
<dbReference type="KEGG" id="ohi:H8790_00885"/>
<reference evidence="6 7" key="1">
    <citation type="submission" date="2020-08" db="EMBL/GenBank/DDBJ databases">
        <authorList>
            <person name="Liu C."/>
            <person name="Sun Q."/>
        </authorList>
    </citation>
    <scope>NUCLEOTIDE SEQUENCE [LARGE SCALE GENOMIC DNA]</scope>
    <source>
        <strain evidence="6 7">NSJ-62</strain>
    </source>
</reference>
<keyword evidence="7" id="KW-1185">Reference proteome</keyword>
<keyword evidence="2 5" id="KW-0812">Transmembrane</keyword>
<evidence type="ECO:0000256" key="4">
    <source>
        <dbReference type="ARBA" id="ARBA00023136"/>
    </source>
</evidence>
<sequence length="403" mass="42408">MTQSDQQAKKVAFTTTLGAALVAATTQVGPGFTTQSALFSAQYLGAFFLCIIAALALDIITQANVYRILCFTRKRGQEVAAAIHPVVGYLLTAIVVFGICVFQFSNVSGTGLGMSALFGTSTAVSTVLCGLIAMAVFLSRSANKIINILAQVLGAVLILTALILVFMAKPPVGEIPSQIAGADVSSLLLPTITILGSVCGGYGAYIGSHRLLDSGVSGAENYYLYKRTQLLGTTTVYVLRVLLVLVTFGAVMHGATIDMANPAPSSYQAVAGMFGYRLYGAVILAAGTTTILGAAAIFLSFTKTHFKWIAAHERQSAILFIGICTVVDVFLGQPVNLLVAAGSINSLVLPFTMLVMLIASHSKRIMGEDYRHPVWMTVGAAVVFVAAAYLSTKNIPNLIALFQ</sequence>
<dbReference type="RefSeq" id="WP_187333229.1">
    <property type="nucleotide sequence ID" value="NZ_CP060490.1"/>
</dbReference>
<evidence type="ECO:0000256" key="2">
    <source>
        <dbReference type="ARBA" id="ARBA00022692"/>
    </source>
</evidence>
<dbReference type="InterPro" id="IPR001046">
    <property type="entry name" value="NRAMP_fam"/>
</dbReference>
<dbReference type="GO" id="GO:0005384">
    <property type="term" value="F:manganese ion transmembrane transporter activity"/>
    <property type="evidence" value="ECO:0007669"/>
    <property type="project" value="TreeGrafter"/>
</dbReference>
<comment type="subcellular location">
    <subcellularLocation>
        <location evidence="1">Membrane</location>
        <topology evidence="1">Multi-pass membrane protein</topology>
    </subcellularLocation>
</comment>
<evidence type="ECO:0000313" key="6">
    <source>
        <dbReference type="EMBL" id="QNL44643.1"/>
    </source>
</evidence>
<dbReference type="GO" id="GO:0034755">
    <property type="term" value="P:iron ion transmembrane transport"/>
    <property type="evidence" value="ECO:0007669"/>
    <property type="project" value="TreeGrafter"/>
</dbReference>
<accession>A0A7G9B512</accession>
<dbReference type="PANTHER" id="PTHR11706:SF2">
    <property type="entry name" value="TRANSPORTER PROTEIN"/>
    <property type="match status" value="1"/>
</dbReference>
<name>A0A7G9B512_9FIRM</name>
<dbReference type="GO" id="GO:0005886">
    <property type="term" value="C:plasma membrane"/>
    <property type="evidence" value="ECO:0007669"/>
    <property type="project" value="TreeGrafter"/>
</dbReference>
<feature type="transmembrane region" description="Helical" evidence="5">
    <location>
        <begin position="314"/>
        <end position="331"/>
    </location>
</feature>
<proteinExistence type="predicted"/>
<dbReference type="EMBL" id="CP060490">
    <property type="protein sequence ID" value="QNL44643.1"/>
    <property type="molecule type" value="Genomic_DNA"/>
</dbReference>
<feature type="transmembrane region" description="Helical" evidence="5">
    <location>
        <begin position="237"/>
        <end position="256"/>
    </location>
</feature>
<feature type="transmembrane region" description="Helical" evidence="5">
    <location>
        <begin position="372"/>
        <end position="391"/>
    </location>
</feature>
<evidence type="ECO:0000256" key="1">
    <source>
        <dbReference type="ARBA" id="ARBA00004141"/>
    </source>
</evidence>
<feature type="transmembrane region" description="Helical" evidence="5">
    <location>
        <begin position="337"/>
        <end position="360"/>
    </location>
</feature>
<dbReference type="GO" id="GO:0015086">
    <property type="term" value="F:cadmium ion transmembrane transporter activity"/>
    <property type="evidence" value="ECO:0007669"/>
    <property type="project" value="TreeGrafter"/>
</dbReference>
<evidence type="ECO:0000256" key="3">
    <source>
        <dbReference type="ARBA" id="ARBA00022989"/>
    </source>
</evidence>
<protein>
    <submittedName>
        <fullName evidence="6">Divalent metal cation transporter</fullName>
    </submittedName>
</protein>
<feature type="transmembrane region" description="Helical" evidence="5">
    <location>
        <begin position="42"/>
        <end position="60"/>
    </location>
</feature>
<dbReference type="Pfam" id="PF01566">
    <property type="entry name" value="Nramp"/>
    <property type="match status" value="1"/>
</dbReference>
<gene>
    <name evidence="6" type="ORF">H8790_00885</name>
</gene>
<feature type="transmembrane region" description="Helical" evidence="5">
    <location>
        <begin position="187"/>
        <end position="205"/>
    </location>
</feature>
<dbReference type="PANTHER" id="PTHR11706">
    <property type="entry name" value="SOLUTE CARRIER PROTEIN FAMILY 11 MEMBER"/>
    <property type="match status" value="1"/>
</dbReference>
<feature type="transmembrane region" description="Helical" evidence="5">
    <location>
        <begin position="116"/>
        <end position="138"/>
    </location>
</feature>